<sequence>MDTPLRETGRHPLSSYSERKIEPGHNFWGYEVRRNMNSCSWTKLPFDRSAETAEFDGPSLQVVGGPAFFRLPPGKDIKMVCQGFLTEVYRFFVVNKRSVQPTSAYRWEIAKLLGKWGEGVKVVKGSASTGPKVPIPTRSSSKRAASLSPSLVIKQEHSRLVSEIKVARKKLKPSSSFDSDFWSSRADLLNTDSKRVELFGSLQFHKYQEEGGELSRQRWEDVD</sequence>
<dbReference type="EMBL" id="JAUIQD010000005">
    <property type="protein sequence ID" value="KAK3349159.1"/>
    <property type="molecule type" value="Genomic_DNA"/>
</dbReference>
<proteinExistence type="predicted"/>
<name>A0AAJ0HE39_9PEZI</name>
<dbReference type="AlphaFoldDB" id="A0AAJ0HE39"/>
<evidence type="ECO:0000313" key="2">
    <source>
        <dbReference type="Proteomes" id="UP001275084"/>
    </source>
</evidence>
<organism evidence="1 2">
    <name type="scientific">Lasiosphaeria hispida</name>
    <dbReference type="NCBI Taxonomy" id="260671"/>
    <lineage>
        <taxon>Eukaryota</taxon>
        <taxon>Fungi</taxon>
        <taxon>Dikarya</taxon>
        <taxon>Ascomycota</taxon>
        <taxon>Pezizomycotina</taxon>
        <taxon>Sordariomycetes</taxon>
        <taxon>Sordariomycetidae</taxon>
        <taxon>Sordariales</taxon>
        <taxon>Lasiosphaeriaceae</taxon>
        <taxon>Lasiosphaeria</taxon>
    </lineage>
</organism>
<comment type="caution">
    <text evidence="1">The sequence shown here is derived from an EMBL/GenBank/DDBJ whole genome shotgun (WGS) entry which is preliminary data.</text>
</comment>
<dbReference type="Proteomes" id="UP001275084">
    <property type="component" value="Unassembled WGS sequence"/>
</dbReference>
<reference evidence="1" key="2">
    <citation type="submission" date="2023-06" db="EMBL/GenBank/DDBJ databases">
        <authorList>
            <consortium name="Lawrence Berkeley National Laboratory"/>
            <person name="Haridas S."/>
            <person name="Hensen N."/>
            <person name="Bonometti L."/>
            <person name="Westerberg I."/>
            <person name="Brannstrom I.O."/>
            <person name="Guillou S."/>
            <person name="Cros-Aarteil S."/>
            <person name="Calhoun S."/>
            <person name="Kuo A."/>
            <person name="Mondo S."/>
            <person name="Pangilinan J."/>
            <person name="Riley R."/>
            <person name="Labutti K."/>
            <person name="Andreopoulos B."/>
            <person name="Lipzen A."/>
            <person name="Chen C."/>
            <person name="Yanf M."/>
            <person name="Daum C."/>
            <person name="Ng V."/>
            <person name="Clum A."/>
            <person name="Steindorff A."/>
            <person name="Ohm R."/>
            <person name="Martin F."/>
            <person name="Silar P."/>
            <person name="Natvig D."/>
            <person name="Lalanne C."/>
            <person name="Gautier V."/>
            <person name="Ament-Velasquez S.L."/>
            <person name="Kruys A."/>
            <person name="Hutchinson M.I."/>
            <person name="Powell A.J."/>
            <person name="Barry K."/>
            <person name="Miller A.N."/>
            <person name="Grigoriev I.V."/>
            <person name="Debuchy R."/>
            <person name="Gladieux P."/>
            <person name="Thoren M.H."/>
            <person name="Johannesson H."/>
        </authorList>
    </citation>
    <scope>NUCLEOTIDE SEQUENCE</scope>
    <source>
        <strain evidence="1">CBS 955.72</strain>
    </source>
</reference>
<gene>
    <name evidence="1" type="ORF">B0T25DRAFT_569811</name>
</gene>
<keyword evidence="2" id="KW-1185">Reference proteome</keyword>
<protein>
    <submittedName>
        <fullName evidence="1">Uncharacterized protein</fullName>
    </submittedName>
</protein>
<evidence type="ECO:0000313" key="1">
    <source>
        <dbReference type="EMBL" id="KAK3349159.1"/>
    </source>
</evidence>
<accession>A0AAJ0HE39</accession>
<reference evidence="1" key="1">
    <citation type="journal article" date="2023" name="Mol. Phylogenet. Evol.">
        <title>Genome-scale phylogeny and comparative genomics of the fungal order Sordariales.</title>
        <authorList>
            <person name="Hensen N."/>
            <person name="Bonometti L."/>
            <person name="Westerberg I."/>
            <person name="Brannstrom I.O."/>
            <person name="Guillou S."/>
            <person name="Cros-Aarteil S."/>
            <person name="Calhoun S."/>
            <person name="Haridas S."/>
            <person name="Kuo A."/>
            <person name="Mondo S."/>
            <person name="Pangilinan J."/>
            <person name="Riley R."/>
            <person name="LaButti K."/>
            <person name="Andreopoulos B."/>
            <person name="Lipzen A."/>
            <person name="Chen C."/>
            <person name="Yan M."/>
            <person name="Daum C."/>
            <person name="Ng V."/>
            <person name="Clum A."/>
            <person name="Steindorff A."/>
            <person name="Ohm R.A."/>
            <person name="Martin F."/>
            <person name="Silar P."/>
            <person name="Natvig D.O."/>
            <person name="Lalanne C."/>
            <person name="Gautier V."/>
            <person name="Ament-Velasquez S.L."/>
            <person name="Kruys A."/>
            <person name="Hutchinson M.I."/>
            <person name="Powell A.J."/>
            <person name="Barry K."/>
            <person name="Miller A.N."/>
            <person name="Grigoriev I.V."/>
            <person name="Debuchy R."/>
            <person name="Gladieux P."/>
            <person name="Hiltunen Thoren M."/>
            <person name="Johannesson H."/>
        </authorList>
    </citation>
    <scope>NUCLEOTIDE SEQUENCE</scope>
    <source>
        <strain evidence="1">CBS 955.72</strain>
    </source>
</reference>